<dbReference type="InterPro" id="IPR035940">
    <property type="entry name" value="CAP_sf"/>
</dbReference>
<dbReference type="Gene3D" id="3.40.33.10">
    <property type="entry name" value="CAP"/>
    <property type="match status" value="1"/>
</dbReference>
<keyword evidence="2" id="KW-1185">Reference proteome</keyword>
<proteinExistence type="predicted"/>
<dbReference type="SUPFAM" id="SSF55797">
    <property type="entry name" value="PR-1-like"/>
    <property type="match status" value="1"/>
</dbReference>
<dbReference type="Proteomes" id="UP000281098">
    <property type="component" value="Unassembled WGS sequence"/>
</dbReference>
<accession>A0ABX9YEK2</accession>
<comment type="caution">
    <text evidence="1">The sequence shown here is derived from an EMBL/GenBank/DDBJ whole genome shotgun (WGS) entry which is preliminary data.</text>
</comment>
<name>A0ABX9YEK2_9BURK</name>
<reference evidence="1 2" key="1">
    <citation type="submission" date="2018-08" db="EMBL/GenBank/DDBJ databases">
        <title>Comparative analysis of Burkholderia isolates from Puerto Rico.</title>
        <authorList>
            <person name="Hall C."/>
            <person name="Sahl J."/>
            <person name="Wagner D."/>
        </authorList>
    </citation>
    <scope>NUCLEOTIDE SEQUENCE [LARGE SCALE GENOMIC DNA]</scope>
    <source>
        <strain evidence="1 2">Bp8966</strain>
    </source>
</reference>
<protein>
    <submittedName>
        <fullName evidence="1">Uncharacterized protein</fullName>
    </submittedName>
</protein>
<sequence>MSGTVSTRQYASTSAQSAAFATLNSYRTQCGFPALQGNTILNHEAQNHAKYECLTGVLSDDEVSGNPGFTGVT</sequence>
<evidence type="ECO:0000313" key="1">
    <source>
        <dbReference type="EMBL" id="RQY78589.1"/>
    </source>
</evidence>
<gene>
    <name evidence="1" type="ORF">DF017_35870</name>
</gene>
<evidence type="ECO:0000313" key="2">
    <source>
        <dbReference type="Proteomes" id="UP000281098"/>
    </source>
</evidence>
<dbReference type="RefSeq" id="WP_124491914.1">
    <property type="nucleotide sequence ID" value="NZ_QTOI01000079.1"/>
</dbReference>
<dbReference type="EMBL" id="QTPM01000098">
    <property type="protein sequence ID" value="RQY78589.1"/>
    <property type="molecule type" value="Genomic_DNA"/>
</dbReference>
<organism evidence="1 2">
    <name type="scientific">Burkholderia stagnalis</name>
    <dbReference type="NCBI Taxonomy" id="1503054"/>
    <lineage>
        <taxon>Bacteria</taxon>
        <taxon>Pseudomonadati</taxon>
        <taxon>Pseudomonadota</taxon>
        <taxon>Betaproteobacteria</taxon>
        <taxon>Burkholderiales</taxon>
        <taxon>Burkholderiaceae</taxon>
        <taxon>Burkholderia</taxon>
        <taxon>Burkholderia cepacia complex</taxon>
    </lineage>
</organism>